<organism evidence="1 2">
    <name type="scientific">Pararge aegeria aegeria</name>
    <dbReference type="NCBI Taxonomy" id="348720"/>
    <lineage>
        <taxon>Eukaryota</taxon>
        <taxon>Metazoa</taxon>
        <taxon>Ecdysozoa</taxon>
        <taxon>Arthropoda</taxon>
        <taxon>Hexapoda</taxon>
        <taxon>Insecta</taxon>
        <taxon>Pterygota</taxon>
        <taxon>Neoptera</taxon>
        <taxon>Endopterygota</taxon>
        <taxon>Lepidoptera</taxon>
        <taxon>Glossata</taxon>
        <taxon>Ditrysia</taxon>
        <taxon>Papilionoidea</taxon>
        <taxon>Nymphalidae</taxon>
        <taxon>Satyrinae</taxon>
        <taxon>Satyrini</taxon>
        <taxon>Parargina</taxon>
        <taxon>Pararge</taxon>
    </lineage>
</organism>
<keyword evidence="2" id="KW-1185">Reference proteome</keyword>
<proteinExistence type="predicted"/>
<evidence type="ECO:0000313" key="2">
    <source>
        <dbReference type="Proteomes" id="UP000838756"/>
    </source>
</evidence>
<evidence type="ECO:0000313" key="1">
    <source>
        <dbReference type="EMBL" id="CAH2229026.1"/>
    </source>
</evidence>
<comment type="caution">
    <text evidence="1">The sequence shown here is derived from an EMBL/GenBank/DDBJ whole genome shotgun (WGS) entry which is preliminary data.</text>
</comment>
<reference evidence="1" key="1">
    <citation type="submission" date="2022-03" db="EMBL/GenBank/DDBJ databases">
        <authorList>
            <person name="Lindestad O."/>
        </authorList>
    </citation>
    <scope>NUCLEOTIDE SEQUENCE</scope>
</reference>
<gene>
    <name evidence="1" type="primary">jg7097</name>
    <name evidence="1" type="ORF">PAEG_LOCUS8526</name>
</gene>
<protein>
    <submittedName>
        <fullName evidence="1">Jg7097 protein</fullName>
    </submittedName>
</protein>
<name>A0A8S4QZX0_9NEOP</name>
<sequence length="77" mass="8479">MSHVGVPRCWNGNPELVNAALLDPRIGGRTTLGASQVAAGFKRHKTIAFGTPYKRPMSSSERLSVDMMMMMMTMMYG</sequence>
<dbReference type="AlphaFoldDB" id="A0A8S4QZX0"/>
<dbReference type="EMBL" id="CAKXAJ010024665">
    <property type="protein sequence ID" value="CAH2229026.1"/>
    <property type="molecule type" value="Genomic_DNA"/>
</dbReference>
<dbReference type="Proteomes" id="UP000838756">
    <property type="component" value="Unassembled WGS sequence"/>
</dbReference>
<accession>A0A8S4QZX0</accession>
<dbReference type="OrthoDB" id="7466345at2759"/>